<keyword evidence="14 17" id="KW-0496">Mitochondrion</keyword>
<comment type="catalytic activity">
    <reaction evidence="16 17">
        <text>a ubiquinone + NADH + 5 H(+)(in) = a ubiquinol + NAD(+) + 4 H(+)(out)</text>
        <dbReference type="Rhea" id="RHEA:29091"/>
        <dbReference type="Rhea" id="RHEA-COMP:9565"/>
        <dbReference type="Rhea" id="RHEA-COMP:9566"/>
        <dbReference type="ChEBI" id="CHEBI:15378"/>
        <dbReference type="ChEBI" id="CHEBI:16389"/>
        <dbReference type="ChEBI" id="CHEBI:17976"/>
        <dbReference type="ChEBI" id="CHEBI:57540"/>
        <dbReference type="ChEBI" id="CHEBI:57945"/>
        <dbReference type="EC" id="7.1.1.2"/>
    </reaction>
</comment>
<evidence type="ECO:0000256" key="8">
    <source>
        <dbReference type="ARBA" id="ARBA00022692"/>
    </source>
</evidence>
<keyword evidence="8 17" id="KW-0812">Transmembrane</keyword>
<feature type="domain" description="Homing endonuclease LAGLIDADG" evidence="18">
    <location>
        <begin position="330"/>
        <end position="428"/>
    </location>
</feature>
<keyword evidence="10 17" id="KW-0249">Electron transport</keyword>
<keyword evidence="12 17" id="KW-0520">NAD</keyword>
<dbReference type="PANTHER" id="PTHR36181">
    <property type="entry name" value="INTRON-ENCODED ENDONUCLEASE AI3-RELATED"/>
    <property type="match status" value="1"/>
</dbReference>
<evidence type="ECO:0000256" key="4">
    <source>
        <dbReference type="ARBA" id="ARBA00012944"/>
    </source>
</evidence>
<dbReference type="GO" id="GO:0004519">
    <property type="term" value="F:endonuclease activity"/>
    <property type="evidence" value="ECO:0007669"/>
    <property type="project" value="InterPro"/>
</dbReference>
<evidence type="ECO:0000256" key="10">
    <source>
        <dbReference type="ARBA" id="ARBA00022982"/>
    </source>
</evidence>
<comment type="function">
    <text evidence="1">Core subunit of the mitochondrial membrane respiratory chain NADH dehydrogenase (Complex I) that is believed to belong to the minimal assembly required for catalysis. Complex I functions in the transfer of electrons from NADH to the respiratory chain. The immediate electron acceptor for the enzyme is believed to be ubiquinone.</text>
</comment>
<dbReference type="PANTHER" id="PTHR36181:SF4">
    <property type="entry name" value="LAGLIDADG ENDONUCLEASE"/>
    <property type="match status" value="1"/>
</dbReference>
<reference evidence="19" key="1">
    <citation type="submission" date="2019-02" db="EMBL/GenBank/DDBJ databases">
        <title>The largest mitochondrial genome of Morchella importuna (272.2 kb) among fungi reservoir of numerous mitochondrial ORFs, repeatitive sequences and nuclear genome horizontal transfer.</title>
        <authorList>
            <person name="Liu W."/>
            <person name="Bian Y."/>
        </authorList>
    </citation>
    <scope>NUCLEOTIDE SEQUENCE</scope>
</reference>
<evidence type="ECO:0000256" key="5">
    <source>
        <dbReference type="ARBA" id="ARBA00021007"/>
    </source>
</evidence>
<dbReference type="GeneID" id="42906087"/>
<protein>
    <recommendedName>
        <fullName evidence="5 17">NADH-ubiquinone oxidoreductase chain 3</fullName>
        <ecNumber evidence="4 17">7.1.1.2</ecNumber>
    </recommendedName>
</protein>
<proteinExistence type="inferred from homology"/>
<dbReference type="GO" id="GO:0008137">
    <property type="term" value="F:NADH dehydrogenase (ubiquinone) activity"/>
    <property type="evidence" value="ECO:0007669"/>
    <property type="project" value="UniProtKB-UniRule"/>
</dbReference>
<dbReference type="AlphaFoldDB" id="A0A650AFR7"/>
<evidence type="ECO:0000256" key="2">
    <source>
        <dbReference type="ARBA" id="ARBA00004225"/>
    </source>
</evidence>
<evidence type="ECO:0000256" key="14">
    <source>
        <dbReference type="ARBA" id="ARBA00023128"/>
    </source>
</evidence>
<keyword evidence="9 17" id="KW-1278">Translocase</keyword>
<geneLocation type="mitochondrion" evidence="19"/>
<dbReference type="Gene3D" id="3.10.28.10">
    <property type="entry name" value="Homing endonucleases"/>
    <property type="match status" value="2"/>
</dbReference>
<feature type="transmembrane region" description="Helical" evidence="17">
    <location>
        <begin position="85"/>
        <end position="107"/>
    </location>
</feature>
<dbReference type="Pfam" id="PF00507">
    <property type="entry name" value="Oxidored_q4"/>
    <property type="match status" value="1"/>
</dbReference>
<evidence type="ECO:0000256" key="16">
    <source>
        <dbReference type="ARBA" id="ARBA00049551"/>
    </source>
</evidence>
<evidence type="ECO:0000256" key="15">
    <source>
        <dbReference type="ARBA" id="ARBA00023136"/>
    </source>
</evidence>
<name>A0A650AFR7_9PEZI</name>
<dbReference type="SUPFAM" id="SSF55608">
    <property type="entry name" value="Homing endonucleases"/>
    <property type="match status" value="2"/>
</dbReference>
<evidence type="ECO:0000256" key="7">
    <source>
        <dbReference type="ARBA" id="ARBA00022660"/>
    </source>
</evidence>
<feature type="transmembrane region" description="Helical" evidence="17">
    <location>
        <begin position="55"/>
        <end position="79"/>
    </location>
</feature>
<dbReference type="InterPro" id="IPR038430">
    <property type="entry name" value="NDAH_ubi_oxred_su3_sf"/>
</dbReference>
<evidence type="ECO:0000256" key="3">
    <source>
        <dbReference type="ARBA" id="ARBA00008472"/>
    </source>
</evidence>
<keyword evidence="11 17" id="KW-1133">Transmembrane helix</keyword>
<dbReference type="Gene3D" id="1.20.58.1610">
    <property type="entry name" value="NADH:ubiquinone/plastoquinone oxidoreductase, chain 3"/>
    <property type="match status" value="1"/>
</dbReference>
<evidence type="ECO:0000259" key="18">
    <source>
        <dbReference type="Pfam" id="PF00961"/>
    </source>
</evidence>
<evidence type="ECO:0000256" key="13">
    <source>
        <dbReference type="ARBA" id="ARBA00023075"/>
    </source>
</evidence>
<evidence type="ECO:0000313" key="19">
    <source>
        <dbReference type="EMBL" id="QGN66764.1"/>
    </source>
</evidence>
<evidence type="ECO:0000256" key="17">
    <source>
        <dbReference type="RuleBase" id="RU003640"/>
    </source>
</evidence>
<evidence type="ECO:0000256" key="12">
    <source>
        <dbReference type="ARBA" id="ARBA00023027"/>
    </source>
</evidence>
<dbReference type="InterPro" id="IPR051289">
    <property type="entry name" value="LAGLIDADG_Endonuclease"/>
</dbReference>
<dbReference type="InterPro" id="IPR000440">
    <property type="entry name" value="NADH_UbQ/plastoQ_OxRdtase_su3"/>
</dbReference>
<dbReference type="GO" id="GO:0031966">
    <property type="term" value="C:mitochondrial membrane"/>
    <property type="evidence" value="ECO:0007669"/>
    <property type="project" value="UniProtKB-SubCell"/>
</dbReference>
<evidence type="ECO:0000256" key="9">
    <source>
        <dbReference type="ARBA" id="ARBA00022967"/>
    </source>
</evidence>
<evidence type="ECO:0000256" key="1">
    <source>
        <dbReference type="ARBA" id="ARBA00003257"/>
    </source>
</evidence>
<comment type="function">
    <text evidence="17">Core subunit of the mitochondrial membrane respiratory chain NADH dehydrogenase (Complex I) which catalyzes electron transfer from NADH through the respiratory chain, using ubiquinone as an electron acceptor. Essential for the catalytic activity of complex I.</text>
</comment>
<comment type="subcellular location">
    <subcellularLocation>
        <location evidence="2 17">Mitochondrion membrane</location>
        <topology evidence="2 17">Multi-pass membrane protein</topology>
    </subcellularLocation>
</comment>
<evidence type="ECO:0000256" key="6">
    <source>
        <dbReference type="ARBA" id="ARBA00022448"/>
    </source>
</evidence>
<feature type="domain" description="Homing endonuclease LAGLIDADG" evidence="18">
    <location>
        <begin position="172"/>
        <end position="272"/>
    </location>
</feature>
<organism evidence="19">
    <name type="scientific">Morchella importuna</name>
    <dbReference type="NCBI Taxonomy" id="1174673"/>
    <lineage>
        <taxon>Eukaryota</taxon>
        <taxon>Fungi</taxon>
        <taxon>Dikarya</taxon>
        <taxon>Ascomycota</taxon>
        <taxon>Pezizomycotina</taxon>
        <taxon>Pezizomycetes</taxon>
        <taxon>Pezizales</taxon>
        <taxon>Morchellaceae</taxon>
        <taxon>Morchella</taxon>
    </lineage>
</organism>
<evidence type="ECO:0000256" key="11">
    <source>
        <dbReference type="ARBA" id="ARBA00022989"/>
    </source>
</evidence>
<feature type="transmembrane region" description="Helical" evidence="17">
    <location>
        <begin position="6"/>
        <end position="25"/>
    </location>
</feature>
<dbReference type="RefSeq" id="YP_009722362.1">
    <property type="nucleotide sequence ID" value="NC_045397.1"/>
</dbReference>
<comment type="similarity">
    <text evidence="3 17">Belongs to the complex I subunit 3 family.</text>
</comment>
<keyword evidence="7 17" id="KW-0679">Respiratory chain</keyword>
<dbReference type="InterPro" id="IPR027434">
    <property type="entry name" value="Homing_endonucl"/>
</dbReference>
<dbReference type="EMBL" id="MK527108">
    <property type="protein sequence ID" value="QGN66764.1"/>
    <property type="molecule type" value="Genomic_DNA"/>
</dbReference>
<accession>A0A650AFR7</accession>
<sequence length="460" mass="52051">MSSIILFFIFILFLAFALLALNLLLAPHNPYAEKVNVFECGFSSFLNQNRSEFSVSFFVFGLLFLLFDLEIILIYPYVVSAYNNSIYGLVIVLVFLSILTAGFVFEIGRGALKINSRQSNNLHNIYISPVASPSPTSIQNGFNKKLNLNQRRFYSTLYGAGPSDKNLDPNWISGFSDGEATFTVSIYKRNNKLGWGIQIAYSIELHEKDLVLLKQIESFFGVGSITLRENRNCIMYRVLSLKDIIEVIIPHFDKYPLITQKRADFELFKSVVDLMNDKKHLTPEGLQQIVSIRASMNNGLSEELINSFPNFTPLERPIVKLPESINPHWLAGFTSAEGNFLVDISKCSSHKSGVQVCLCYSISQHSRDTLLFKTIQNYLGAGRLSIRSNLVEFIVKKFSDLDLKIIPFFDKYSIQGVKTLDYADFCKVALLMKDKAHTTEEGLVQIRDIKSGMNTKRNLG</sequence>
<dbReference type="Pfam" id="PF00961">
    <property type="entry name" value="LAGLIDADG_1"/>
    <property type="match status" value="2"/>
</dbReference>
<dbReference type="EC" id="7.1.1.2" evidence="4 17"/>
<keyword evidence="13 17" id="KW-0830">Ubiquinone</keyword>
<dbReference type="FunFam" id="3.10.28.10:FF:000010">
    <property type="entry name" value="LAGLIDADG homing endonuclease I-LtrII"/>
    <property type="match status" value="1"/>
</dbReference>
<gene>
    <name evidence="19" type="primary">nad3</name>
</gene>
<keyword evidence="6 17" id="KW-0813">Transport</keyword>
<keyword evidence="15 17" id="KW-0472">Membrane</keyword>
<dbReference type="FunFam" id="1.20.58.1610:FF:000009">
    <property type="entry name" value="NADH-ubiquinone oxidoreductase chain 3"/>
    <property type="match status" value="1"/>
</dbReference>
<dbReference type="InterPro" id="IPR004860">
    <property type="entry name" value="LAGLIDADG_dom"/>
</dbReference>